<sequence>MTTNNAYTNFFCPLTLSNSNGISISCRRYVFFTCKERSKAKFCNFHLLLSCNLKFNNRFVCIASL</sequence>
<reference evidence="1" key="1">
    <citation type="submission" date="2012-05" db="EMBL/GenBank/DDBJ databases">
        <authorList>
            <person name="Krishnakumar V."/>
            <person name="Cheung F."/>
            <person name="Xiao Y."/>
            <person name="Chan A."/>
            <person name="Moskal W.A."/>
            <person name="Town C.D."/>
        </authorList>
    </citation>
    <scope>NUCLEOTIDE SEQUENCE</scope>
</reference>
<proteinExistence type="evidence at transcript level"/>
<evidence type="ECO:0000313" key="1">
    <source>
        <dbReference type="EMBL" id="AFK43548.1"/>
    </source>
</evidence>
<name>I3STF6_MEDTR</name>
<organism evidence="1">
    <name type="scientific">Medicago truncatula</name>
    <name type="common">Barrel medic</name>
    <name type="synonym">Medicago tribuloides</name>
    <dbReference type="NCBI Taxonomy" id="3880"/>
    <lineage>
        <taxon>Eukaryota</taxon>
        <taxon>Viridiplantae</taxon>
        <taxon>Streptophyta</taxon>
        <taxon>Embryophyta</taxon>
        <taxon>Tracheophyta</taxon>
        <taxon>Spermatophyta</taxon>
        <taxon>Magnoliopsida</taxon>
        <taxon>eudicotyledons</taxon>
        <taxon>Gunneridae</taxon>
        <taxon>Pentapetalae</taxon>
        <taxon>rosids</taxon>
        <taxon>fabids</taxon>
        <taxon>Fabales</taxon>
        <taxon>Fabaceae</taxon>
        <taxon>Papilionoideae</taxon>
        <taxon>50 kb inversion clade</taxon>
        <taxon>NPAAA clade</taxon>
        <taxon>Hologalegina</taxon>
        <taxon>IRL clade</taxon>
        <taxon>Trifolieae</taxon>
        <taxon>Medicago</taxon>
    </lineage>
</organism>
<protein>
    <submittedName>
        <fullName evidence="1">Uncharacterized protein</fullName>
    </submittedName>
</protein>
<accession>I3STF6</accession>
<dbReference type="AlphaFoldDB" id="I3STF6"/>
<dbReference type="EMBL" id="BT143754">
    <property type="protein sequence ID" value="AFK43548.1"/>
    <property type="molecule type" value="mRNA"/>
</dbReference>